<proteinExistence type="predicted"/>
<organism evidence="2 3">
    <name type="scientific">Aliiroseovarius pelagivivens</name>
    <dbReference type="NCBI Taxonomy" id="1639690"/>
    <lineage>
        <taxon>Bacteria</taxon>
        <taxon>Pseudomonadati</taxon>
        <taxon>Pseudomonadota</taxon>
        <taxon>Alphaproteobacteria</taxon>
        <taxon>Rhodobacterales</taxon>
        <taxon>Paracoccaceae</taxon>
        <taxon>Aliiroseovarius</taxon>
    </lineage>
</organism>
<dbReference type="Proteomes" id="UP000244911">
    <property type="component" value="Unassembled WGS sequence"/>
</dbReference>
<keyword evidence="3" id="KW-1185">Reference proteome</keyword>
<name>A0A2R8AIQ4_9RHOB</name>
<evidence type="ECO:0000313" key="2">
    <source>
        <dbReference type="EMBL" id="SPF75908.1"/>
    </source>
</evidence>
<protein>
    <submittedName>
        <fullName evidence="2">Uncharacterized protein</fullName>
    </submittedName>
</protein>
<reference evidence="2 3" key="1">
    <citation type="submission" date="2018-03" db="EMBL/GenBank/DDBJ databases">
        <authorList>
            <person name="Keele B.F."/>
        </authorList>
    </citation>
    <scope>NUCLEOTIDE SEQUENCE [LARGE SCALE GENOMIC DNA]</scope>
    <source>
        <strain evidence="2 3">CECT 8811</strain>
    </source>
</reference>
<accession>A0A2R8AIQ4</accession>
<evidence type="ECO:0000256" key="1">
    <source>
        <dbReference type="SAM" id="MobiDB-lite"/>
    </source>
</evidence>
<feature type="region of interest" description="Disordered" evidence="1">
    <location>
        <begin position="1"/>
        <end position="31"/>
    </location>
</feature>
<feature type="compositionally biased region" description="Polar residues" evidence="1">
    <location>
        <begin position="20"/>
        <end position="31"/>
    </location>
</feature>
<gene>
    <name evidence="2" type="ORF">ALP8811_00903</name>
</gene>
<dbReference type="EMBL" id="OMOI01000001">
    <property type="protein sequence ID" value="SPF75908.1"/>
    <property type="molecule type" value="Genomic_DNA"/>
</dbReference>
<feature type="compositionally biased region" description="Polar residues" evidence="1">
    <location>
        <begin position="1"/>
        <end position="12"/>
    </location>
</feature>
<dbReference type="AlphaFoldDB" id="A0A2R8AIQ4"/>
<evidence type="ECO:0000313" key="3">
    <source>
        <dbReference type="Proteomes" id="UP000244911"/>
    </source>
</evidence>
<sequence length="31" mass="3149">MNGGEVSSSSRISPPKIFGLSSSSLTVLGPR</sequence>